<protein>
    <submittedName>
        <fullName evidence="1">Uncharacterized protein</fullName>
    </submittedName>
</protein>
<dbReference type="Proteomes" id="UP000720595">
    <property type="component" value="Unassembled WGS sequence"/>
</dbReference>
<evidence type="ECO:0000313" key="1">
    <source>
        <dbReference type="EMBL" id="MBM7550503.1"/>
    </source>
</evidence>
<keyword evidence="2" id="KW-1185">Reference proteome</keyword>
<name>A0ABS2MKF8_9FIRM</name>
<accession>A0ABS2MKF8</accession>
<proteinExistence type="predicted"/>
<gene>
    <name evidence="1" type="ORF">JOD41_001240</name>
</gene>
<dbReference type="RefSeq" id="WP_205052026.1">
    <property type="nucleotide sequence ID" value="NZ_JAFBDH010000005.1"/>
</dbReference>
<dbReference type="EMBL" id="JAFBDH010000005">
    <property type="protein sequence ID" value="MBM7550503.1"/>
    <property type="molecule type" value="Genomic_DNA"/>
</dbReference>
<evidence type="ECO:0000313" key="2">
    <source>
        <dbReference type="Proteomes" id="UP000720595"/>
    </source>
</evidence>
<sequence>MDFRGKKQVIINGKTKSKLFYEGQVIWSRMRSDFSVNLKNLREDEDFEGLYDERKQALRV</sequence>
<comment type="caution">
    <text evidence="1">The sequence shown here is derived from an EMBL/GenBank/DDBJ whole genome shotgun (WGS) entry which is preliminary data.</text>
</comment>
<organism evidence="1 2">
    <name type="scientific">Peptoniphilus gorbachii</name>
    <dbReference type="NCBI Taxonomy" id="411567"/>
    <lineage>
        <taxon>Bacteria</taxon>
        <taxon>Bacillati</taxon>
        <taxon>Bacillota</taxon>
        <taxon>Tissierellia</taxon>
        <taxon>Tissierellales</taxon>
        <taxon>Peptoniphilaceae</taxon>
        <taxon>Peptoniphilus</taxon>
    </lineage>
</organism>
<reference evidence="1 2" key="1">
    <citation type="submission" date="2021-01" db="EMBL/GenBank/DDBJ databases">
        <title>Genomic Encyclopedia of Type Strains, Phase IV (KMG-IV): sequencing the most valuable type-strain genomes for metagenomic binning, comparative biology and taxonomic classification.</title>
        <authorList>
            <person name="Goeker M."/>
        </authorList>
    </citation>
    <scope>NUCLEOTIDE SEQUENCE [LARGE SCALE GENOMIC DNA]</scope>
    <source>
        <strain evidence="1 2">DSM 21461</strain>
    </source>
</reference>